<dbReference type="Pfam" id="PF01609">
    <property type="entry name" value="DDE_Tnp_1"/>
    <property type="match status" value="1"/>
</dbReference>
<evidence type="ECO:0000259" key="1">
    <source>
        <dbReference type="Pfam" id="PF01609"/>
    </source>
</evidence>
<dbReference type="EMBL" id="CADCTR010002307">
    <property type="protein sequence ID" value="CAA9345284.1"/>
    <property type="molecule type" value="Genomic_DNA"/>
</dbReference>
<gene>
    <name evidence="2" type="ORF">AVDCRST_MAG93-6854</name>
</gene>
<dbReference type="GO" id="GO:0004803">
    <property type="term" value="F:transposase activity"/>
    <property type="evidence" value="ECO:0007669"/>
    <property type="project" value="InterPro"/>
</dbReference>
<sequence>MLATAKQRGFEPRLVAFDSWYSGLENLKTVRSLGWHWLTRLKKNRHVDPDRSGNRALEACEISSLGTVVHLKGYGMVQVFRIDTPDGDTDYWATDVVTMTSGERKGWADKVWTIEVYHRGLKQFTGVERCQARSARAQRNHIGWAIRAFVRLEHHRIRTGTSWFETKMGIIRCALQLYLSQPSQILVGLAQKPSTA</sequence>
<dbReference type="SUPFAM" id="SSF53098">
    <property type="entry name" value="Ribonuclease H-like"/>
    <property type="match status" value="1"/>
</dbReference>
<protein>
    <recommendedName>
        <fullName evidence="1">Transposase IS4-like domain-containing protein</fullName>
    </recommendedName>
</protein>
<dbReference type="GO" id="GO:0003677">
    <property type="term" value="F:DNA binding"/>
    <property type="evidence" value="ECO:0007669"/>
    <property type="project" value="InterPro"/>
</dbReference>
<evidence type="ECO:0000313" key="2">
    <source>
        <dbReference type="EMBL" id="CAA9345284.1"/>
    </source>
</evidence>
<name>A0A6J4LYG5_9CHLR</name>
<dbReference type="AlphaFoldDB" id="A0A6J4LYG5"/>
<reference evidence="2" key="1">
    <citation type="submission" date="2020-02" db="EMBL/GenBank/DDBJ databases">
        <authorList>
            <person name="Meier V. D."/>
        </authorList>
    </citation>
    <scope>NUCLEOTIDE SEQUENCE</scope>
    <source>
        <strain evidence="2">AVDCRST_MAG93</strain>
    </source>
</reference>
<feature type="domain" description="Transposase IS4-like" evidence="1">
    <location>
        <begin position="4"/>
        <end position="148"/>
    </location>
</feature>
<dbReference type="InterPro" id="IPR002559">
    <property type="entry name" value="Transposase_11"/>
</dbReference>
<dbReference type="InterPro" id="IPR012337">
    <property type="entry name" value="RNaseH-like_sf"/>
</dbReference>
<dbReference type="GO" id="GO:0006313">
    <property type="term" value="P:DNA transposition"/>
    <property type="evidence" value="ECO:0007669"/>
    <property type="project" value="InterPro"/>
</dbReference>
<accession>A0A6J4LYG5</accession>
<organism evidence="2">
    <name type="scientific">uncultured Chloroflexia bacterium</name>
    <dbReference type="NCBI Taxonomy" id="1672391"/>
    <lineage>
        <taxon>Bacteria</taxon>
        <taxon>Bacillati</taxon>
        <taxon>Chloroflexota</taxon>
        <taxon>Chloroflexia</taxon>
        <taxon>environmental samples</taxon>
    </lineage>
</organism>
<proteinExistence type="predicted"/>